<evidence type="ECO:0000313" key="3">
    <source>
        <dbReference type="Proteomes" id="UP000438760"/>
    </source>
</evidence>
<keyword evidence="1" id="KW-0812">Transmembrane</keyword>
<dbReference type="RefSeq" id="WP_155091991.1">
    <property type="nucleotide sequence ID" value="NZ_CP102754.1"/>
</dbReference>
<comment type="caution">
    <text evidence="2">The sequence shown here is derived from an EMBL/GenBank/DDBJ whole genome shotgun (WGS) entry which is preliminary data.</text>
</comment>
<proteinExistence type="predicted"/>
<dbReference type="EMBL" id="WMJX01000012">
    <property type="protein sequence ID" value="MTG97954.1"/>
    <property type="molecule type" value="Genomic_DNA"/>
</dbReference>
<dbReference type="OrthoDB" id="660361at2"/>
<name>A0A6I3LJG5_9FLAO</name>
<dbReference type="Proteomes" id="UP000438760">
    <property type="component" value="Unassembled WGS sequence"/>
</dbReference>
<feature type="transmembrane region" description="Helical" evidence="1">
    <location>
        <begin position="12"/>
        <end position="29"/>
    </location>
</feature>
<dbReference type="Pfam" id="PF13858">
    <property type="entry name" value="DUF4199"/>
    <property type="match status" value="1"/>
</dbReference>
<evidence type="ECO:0000313" key="2">
    <source>
        <dbReference type="EMBL" id="MTG97954.1"/>
    </source>
</evidence>
<sequence length="188" mass="21253">MKNPLNKVGIQFGIILSIYYIIFNCALFFTDVTLFANKIIGMVNIAFFIIIGVITIFMARRKAGGFVTFREAFTPYFISIAIGITVKYLLLVVLFNVVDPSANDTLRQIMMEMQIETLTNLEIPQDQINEQIEAAKNLDQFSPKSTLSMWAIHIVINSILGFLLAAVFRNKSEFTQPTTTAEENKPQQ</sequence>
<feature type="transmembrane region" description="Helical" evidence="1">
    <location>
        <begin position="147"/>
        <end position="168"/>
    </location>
</feature>
<keyword evidence="3" id="KW-1185">Reference proteome</keyword>
<feature type="transmembrane region" description="Helical" evidence="1">
    <location>
        <begin position="77"/>
        <end position="98"/>
    </location>
</feature>
<evidence type="ECO:0000256" key="1">
    <source>
        <dbReference type="SAM" id="Phobius"/>
    </source>
</evidence>
<feature type="transmembrane region" description="Helical" evidence="1">
    <location>
        <begin position="35"/>
        <end position="57"/>
    </location>
</feature>
<keyword evidence="1" id="KW-0472">Membrane</keyword>
<keyword evidence="1" id="KW-1133">Transmembrane helix</keyword>
<reference evidence="2 3" key="1">
    <citation type="submission" date="2019-11" db="EMBL/GenBank/DDBJ databases">
        <title>Genome of Strain BIT-d1.</title>
        <authorList>
            <person name="Yang Y."/>
        </authorList>
    </citation>
    <scope>NUCLEOTIDE SEQUENCE [LARGE SCALE GENOMIC DNA]</scope>
    <source>
        <strain evidence="2 3">BIT-d1</strain>
    </source>
</reference>
<dbReference type="InterPro" id="IPR025250">
    <property type="entry name" value="DUF4199"/>
</dbReference>
<protein>
    <submittedName>
        <fullName evidence="2">DUF4199 family protein</fullName>
    </submittedName>
</protein>
<dbReference type="AlphaFoldDB" id="A0A6I3LJG5"/>
<gene>
    <name evidence="2" type="ORF">GJV76_07335</name>
</gene>
<organism evidence="2 3">
    <name type="scientific">Myroides albus</name>
    <dbReference type="NCBI Taxonomy" id="2562892"/>
    <lineage>
        <taxon>Bacteria</taxon>
        <taxon>Pseudomonadati</taxon>
        <taxon>Bacteroidota</taxon>
        <taxon>Flavobacteriia</taxon>
        <taxon>Flavobacteriales</taxon>
        <taxon>Flavobacteriaceae</taxon>
        <taxon>Myroides</taxon>
    </lineage>
</organism>
<accession>A0A6I3LJG5</accession>